<dbReference type="NCBIfam" id="TIGR03847">
    <property type="entry name" value="conserved hypothetical protein"/>
    <property type="match status" value="1"/>
</dbReference>
<organism evidence="1 2">
    <name type="scientific">Iamia majanohamensis</name>
    <dbReference type="NCBI Taxonomy" id="467976"/>
    <lineage>
        <taxon>Bacteria</taxon>
        <taxon>Bacillati</taxon>
        <taxon>Actinomycetota</taxon>
        <taxon>Acidimicrobiia</taxon>
        <taxon>Acidimicrobiales</taxon>
        <taxon>Iamiaceae</taxon>
        <taxon>Iamia</taxon>
    </lineage>
</organism>
<dbReference type="Pfam" id="PF11290">
    <property type="entry name" value="DUF3090"/>
    <property type="match status" value="1"/>
</dbReference>
<sequence>MSESHDFEAVDRFTVGAVGEPGARTFLFQARAGAVQVSIKCEKQQVAALSEYLQGVLADLPPVEDLSPVALDLEAPLDPEWVAGTLSVAYDDVSDRIVILIEEVGDLDDEDDDDVLGPDRTSLRVRLTRAQTTALVRHTIDIVEAGRPPCPICGNPMGPDHACPRTNGHGPPS</sequence>
<proteinExistence type="predicted"/>
<dbReference type="AlphaFoldDB" id="A0AAF0BW77"/>
<protein>
    <submittedName>
        <fullName evidence="1">DUF3090 family protein</fullName>
    </submittedName>
</protein>
<evidence type="ECO:0000313" key="1">
    <source>
        <dbReference type="EMBL" id="WCO67733.1"/>
    </source>
</evidence>
<keyword evidence="2" id="KW-1185">Reference proteome</keyword>
<name>A0AAF0BW77_9ACTN</name>
<dbReference type="KEGG" id="ima:PO878_03215"/>
<dbReference type="RefSeq" id="WP_272737254.1">
    <property type="nucleotide sequence ID" value="NZ_CP116942.1"/>
</dbReference>
<dbReference type="InterPro" id="IPR021441">
    <property type="entry name" value="DUF3090"/>
</dbReference>
<evidence type="ECO:0000313" key="2">
    <source>
        <dbReference type="Proteomes" id="UP001216390"/>
    </source>
</evidence>
<reference evidence="1" key="1">
    <citation type="submission" date="2023-01" db="EMBL/GenBank/DDBJ databases">
        <title>The diversity of Class Acidimicrobiia in South China Sea sediment environments and the proposal of Iamia marina sp. nov., a novel species of the genus Iamia.</title>
        <authorList>
            <person name="He Y."/>
            <person name="Tian X."/>
        </authorList>
    </citation>
    <scope>NUCLEOTIDE SEQUENCE</scope>
    <source>
        <strain evidence="1">DSM 19957</strain>
    </source>
</reference>
<dbReference type="EMBL" id="CP116942">
    <property type="protein sequence ID" value="WCO67733.1"/>
    <property type="molecule type" value="Genomic_DNA"/>
</dbReference>
<dbReference type="Proteomes" id="UP001216390">
    <property type="component" value="Chromosome"/>
</dbReference>
<gene>
    <name evidence="1" type="ORF">PO878_03215</name>
</gene>
<accession>A0AAF0BW77</accession>